<dbReference type="EC" id="3.1.1.-" evidence="3"/>
<dbReference type="InterPro" id="IPR019826">
    <property type="entry name" value="Carboxylesterase_B_AS"/>
</dbReference>
<protein>
    <recommendedName>
        <fullName evidence="3">Carboxylic ester hydrolase</fullName>
        <ecNumber evidence="3">3.1.1.-</ecNumber>
    </recommendedName>
</protein>
<evidence type="ECO:0000313" key="6">
    <source>
        <dbReference type="Proteomes" id="UP001521222"/>
    </source>
</evidence>
<dbReference type="Pfam" id="PF00135">
    <property type="entry name" value="COesterase"/>
    <property type="match status" value="1"/>
</dbReference>
<reference evidence="5 6" key="1">
    <citation type="submission" date="2024-02" db="EMBL/GenBank/DDBJ databases">
        <title>De novo assembly and annotation of 12 fungi associated with fruit tree decline syndrome in Ontario, Canada.</title>
        <authorList>
            <person name="Sulman M."/>
            <person name="Ellouze W."/>
            <person name="Ilyukhin E."/>
        </authorList>
    </citation>
    <scope>NUCLEOTIDE SEQUENCE [LARGE SCALE GENOMIC DNA]</scope>
    <source>
        <strain evidence="5 6">M97-236</strain>
    </source>
</reference>
<name>A0ABR3RFC3_9PLEO</name>
<dbReference type="Gene3D" id="3.40.50.1820">
    <property type="entry name" value="alpha/beta hydrolase"/>
    <property type="match status" value="1"/>
</dbReference>
<gene>
    <name evidence="5" type="ORF">SLS59_004248</name>
</gene>
<evidence type="ECO:0000313" key="5">
    <source>
        <dbReference type="EMBL" id="KAL1603154.1"/>
    </source>
</evidence>
<keyword evidence="2 3" id="KW-0378">Hydrolase</keyword>
<dbReference type="InterPro" id="IPR029058">
    <property type="entry name" value="AB_hydrolase_fold"/>
</dbReference>
<evidence type="ECO:0000256" key="3">
    <source>
        <dbReference type="RuleBase" id="RU361235"/>
    </source>
</evidence>
<evidence type="ECO:0000256" key="2">
    <source>
        <dbReference type="ARBA" id="ARBA00022801"/>
    </source>
</evidence>
<dbReference type="SUPFAM" id="SSF53474">
    <property type="entry name" value="alpha/beta-Hydrolases"/>
    <property type="match status" value="1"/>
</dbReference>
<dbReference type="InterPro" id="IPR002018">
    <property type="entry name" value="CarbesteraseB"/>
</dbReference>
<organism evidence="5 6">
    <name type="scientific">Nothophoma quercina</name>
    <dbReference type="NCBI Taxonomy" id="749835"/>
    <lineage>
        <taxon>Eukaryota</taxon>
        <taxon>Fungi</taxon>
        <taxon>Dikarya</taxon>
        <taxon>Ascomycota</taxon>
        <taxon>Pezizomycotina</taxon>
        <taxon>Dothideomycetes</taxon>
        <taxon>Pleosporomycetidae</taxon>
        <taxon>Pleosporales</taxon>
        <taxon>Pleosporineae</taxon>
        <taxon>Didymellaceae</taxon>
        <taxon>Nothophoma</taxon>
    </lineage>
</organism>
<evidence type="ECO:0000259" key="4">
    <source>
        <dbReference type="Pfam" id="PF00135"/>
    </source>
</evidence>
<dbReference type="PANTHER" id="PTHR43918:SF4">
    <property type="entry name" value="CARBOXYLIC ESTER HYDROLASE"/>
    <property type="match status" value="1"/>
</dbReference>
<accession>A0ABR3RFC3</accession>
<proteinExistence type="inferred from homology"/>
<dbReference type="Proteomes" id="UP001521222">
    <property type="component" value="Unassembled WGS sequence"/>
</dbReference>
<sequence>MKSSTLSGLVYGIGAAARALHIDDTSCRVTYLGLENDGLQHFYGIPYGQDTGGEYRFKPPRLYVPSPGSVIDATKPGVACPQALGKSSPPLGQGNITEVSEDCLNLNIVRPSFKDTDDAQADRTSGSFWWGSNMEPTFQPDGLIRQSVEGGHPVIHVAMNYRLGFFGFAQSDSLRDEGSENAGLRDQRLAIEWVRDNIAAFGGDPDNITIFGQSSGGLAIGMHILAYGGNTSLPFQKGIAESQSLEPGITGNFTRDAMSALVDFVGCNATDLQAAETIACLRGMDTETLLNASITTYASDISHNVGDIWLPVVDGDFLPAPPSELIAQGRFGNVTFTTGWAEDDMNFYTNVSIATAQDTYSFIRLYLPALSESLLDTLLSLYPVDEFAPPTGTNLTAEFYRSARMFRDILMVCPSLHLGAAVHKTHAAPVFHYNFNQTILDPILEHTINVSHLGQVHTSEFAYVFGNIEAYNNSGNPINLTESDYALQERASRSWSAFATFGHPTQEGSATVQGWLDAYGAANQTHIMTIGGPWEGWWPLDGVDSPDVVRQQKLFDRCAFFNSPGIIEALHY</sequence>
<keyword evidence="6" id="KW-1185">Reference proteome</keyword>
<dbReference type="PROSITE" id="PS00122">
    <property type="entry name" value="CARBOXYLESTERASE_B_1"/>
    <property type="match status" value="1"/>
</dbReference>
<comment type="similarity">
    <text evidence="1 3">Belongs to the type-B carboxylesterase/lipase family.</text>
</comment>
<evidence type="ECO:0000256" key="1">
    <source>
        <dbReference type="ARBA" id="ARBA00005964"/>
    </source>
</evidence>
<dbReference type="EMBL" id="JAKIXB020000012">
    <property type="protein sequence ID" value="KAL1603154.1"/>
    <property type="molecule type" value="Genomic_DNA"/>
</dbReference>
<comment type="caution">
    <text evidence="5">The sequence shown here is derived from an EMBL/GenBank/DDBJ whole genome shotgun (WGS) entry which is preliminary data.</text>
</comment>
<dbReference type="InterPro" id="IPR050654">
    <property type="entry name" value="AChE-related_enzymes"/>
</dbReference>
<feature type="domain" description="Carboxylesterase type B" evidence="4">
    <location>
        <begin position="38"/>
        <end position="530"/>
    </location>
</feature>
<dbReference type="PANTHER" id="PTHR43918">
    <property type="entry name" value="ACETYLCHOLINESTERASE"/>
    <property type="match status" value="1"/>
</dbReference>